<feature type="domain" description="Thioesterase" evidence="2">
    <location>
        <begin position="36"/>
        <end position="262"/>
    </location>
</feature>
<name>A0AA90HCF3_9ACTN</name>
<dbReference type="GO" id="GO:0016787">
    <property type="term" value="F:hydrolase activity"/>
    <property type="evidence" value="ECO:0007669"/>
    <property type="project" value="UniProtKB-KW"/>
</dbReference>
<dbReference type="SUPFAM" id="SSF53474">
    <property type="entry name" value="alpha/beta-Hydrolases"/>
    <property type="match status" value="1"/>
</dbReference>
<accession>A0AA90HCF3</accession>
<dbReference type="RefSeq" id="WP_282699154.1">
    <property type="nucleotide sequence ID" value="NZ_JABXJJ020000060.1"/>
</dbReference>
<reference evidence="3" key="1">
    <citation type="submission" date="2023-05" db="EMBL/GenBank/DDBJ databases">
        <title>Streptantibioticus silvisoli sp. nov., acidotolerant actinomycetes 1 from pine litter.</title>
        <authorList>
            <person name="Swiecimska M."/>
            <person name="Golinska P."/>
            <person name="Sangal V."/>
            <person name="Wachnowicz B."/>
            <person name="Goodfellow M."/>
        </authorList>
    </citation>
    <scope>NUCLEOTIDE SEQUENCE</scope>
    <source>
        <strain evidence="3">SL13</strain>
    </source>
</reference>
<dbReference type="PANTHER" id="PTHR11487:SF0">
    <property type="entry name" value="S-ACYL FATTY ACID SYNTHASE THIOESTERASE, MEDIUM CHAIN"/>
    <property type="match status" value="1"/>
</dbReference>
<dbReference type="PANTHER" id="PTHR11487">
    <property type="entry name" value="THIOESTERASE"/>
    <property type="match status" value="1"/>
</dbReference>
<evidence type="ECO:0000256" key="1">
    <source>
        <dbReference type="ARBA" id="ARBA00007169"/>
    </source>
</evidence>
<gene>
    <name evidence="3" type="ORF">POF50_032820</name>
</gene>
<dbReference type="AlphaFoldDB" id="A0AA90HCF3"/>
<organism evidence="3">
    <name type="scientific">Streptantibioticus silvisoli</name>
    <dbReference type="NCBI Taxonomy" id="2705255"/>
    <lineage>
        <taxon>Bacteria</taxon>
        <taxon>Bacillati</taxon>
        <taxon>Actinomycetota</taxon>
        <taxon>Actinomycetes</taxon>
        <taxon>Kitasatosporales</taxon>
        <taxon>Streptomycetaceae</taxon>
        <taxon>Streptantibioticus</taxon>
    </lineage>
</organism>
<dbReference type="InterPro" id="IPR001031">
    <property type="entry name" value="Thioesterase"/>
</dbReference>
<dbReference type="GO" id="GO:0008610">
    <property type="term" value="P:lipid biosynthetic process"/>
    <property type="evidence" value="ECO:0007669"/>
    <property type="project" value="TreeGrafter"/>
</dbReference>
<keyword evidence="3" id="KW-0378">Hydrolase</keyword>
<dbReference type="Gene3D" id="3.40.50.1820">
    <property type="entry name" value="alpha/beta hydrolase"/>
    <property type="match status" value="1"/>
</dbReference>
<sequence length="269" mass="29596">MTEQPRPPRPAPTVAPLRPDSRWIRPLRPLPAARLRLVCLPHAGGTAGYFRDWADLLPPDVELWAVQYPGRENRIAEPFVDRMAPLADHVARELAPFPDPPLVLFGHSMGAVLAHEVARRLTADAGPRAVHHLVVSGCAAPHLVRPLAGQEGAHLLPDDDLVAVLRRLDPDGTALLDDPDMRSVLLPAVRNDYELIQSYRGSPHPPLRAGITAFAGRQDDAVDDDALDAWAQATRGRFDRRSFPGGHFYLSHHRDEVVSALGDVLRALR</sequence>
<dbReference type="InterPro" id="IPR012223">
    <property type="entry name" value="TEII"/>
</dbReference>
<protein>
    <submittedName>
        <fullName evidence="3">Alpha/beta fold hydrolase</fullName>
    </submittedName>
</protein>
<proteinExistence type="inferred from homology"/>
<dbReference type="EMBL" id="JABXJJ020000060">
    <property type="protein sequence ID" value="MDI5974074.1"/>
    <property type="molecule type" value="Genomic_DNA"/>
</dbReference>
<dbReference type="Pfam" id="PF00975">
    <property type="entry name" value="Thioesterase"/>
    <property type="match status" value="1"/>
</dbReference>
<comment type="similarity">
    <text evidence="1">Belongs to the thioesterase family.</text>
</comment>
<evidence type="ECO:0000313" key="3">
    <source>
        <dbReference type="EMBL" id="MDI5974074.1"/>
    </source>
</evidence>
<dbReference type="InterPro" id="IPR029058">
    <property type="entry name" value="AB_hydrolase_fold"/>
</dbReference>
<comment type="caution">
    <text evidence="3">The sequence shown here is derived from an EMBL/GenBank/DDBJ whole genome shotgun (WGS) entry which is preliminary data.</text>
</comment>
<evidence type="ECO:0000259" key="2">
    <source>
        <dbReference type="Pfam" id="PF00975"/>
    </source>
</evidence>